<evidence type="ECO:0000256" key="10">
    <source>
        <dbReference type="ARBA" id="ARBA00023004"/>
    </source>
</evidence>
<sequence length="148" mass="16051">MSNMQDGREAGMIGSRTDGAPVRRPLSPHLQAYDMLQITSAMSISHRITGVAWAIGLLFLVWWLAALAAGPGPFGAVQWFLGSVLGWVVLMGLSAVAWYHTLNGIRHLAWDAGYGFSIPATYRSGHMVLIGTAVLTGITWLILFVAWI</sequence>
<evidence type="ECO:0000256" key="11">
    <source>
        <dbReference type="ARBA" id="ARBA00023136"/>
    </source>
</evidence>
<keyword evidence="8" id="KW-0479">Metal-binding</keyword>
<evidence type="ECO:0000313" key="16">
    <source>
        <dbReference type="Proteomes" id="UP001196870"/>
    </source>
</evidence>
<feature type="transmembrane region" description="Helical" evidence="14">
    <location>
        <begin position="50"/>
        <end position="70"/>
    </location>
</feature>
<keyword evidence="9 14" id="KW-1133">Transmembrane helix</keyword>
<organism evidence="15 16">
    <name type="scientific">Plastoroseomonas hellenica</name>
    <dbReference type="NCBI Taxonomy" id="2687306"/>
    <lineage>
        <taxon>Bacteria</taxon>
        <taxon>Pseudomonadati</taxon>
        <taxon>Pseudomonadota</taxon>
        <taxon>Alphaproteobacteria</taxon>
        <taxon>Acetobacterales</taxon>
        <taxon>Acetobacteraceae</taxon>
        <taxon>Plastoroseomonas</taxon>
    </lineage>
</organism>
<keyword evidence="11 14" id="KW-0472">Membrane</keyword>
<evidence type="ECO:0000256" key="1">
    <source>
        <dbReference type="ARBA" id="ARBA00001971"/>
    </source>
</evidence>
<keyword evidence="6" id="KW-0349">Heme</keyword>
<evidence type="ECO:0000256" key="9">
    <source>
        <dbReference type="ARBA" id="ARBA00022989"/>
    </source>
</evidence>
<dbReference type="Pfam" id="PF01127">
    <property type="entry name" value="Sdh_cyt"/>
    <property type="match status" value="1"/>
</dbReference>
<dbReference type="InterPro" id="IPR014314">
    <property type="entry name" value="Succ_DH_cytb556"/>
</dbReference>
<dbReference type="Gene3D" id="1.20.1300.10">
    <property type="entry name" value="Fumarate reductase/succinate dehydrogenase, transmembrane subunit"/>
    <property type="match status" value="1"/>
</dbReference>
<dbReference type="Proteomes" id="UP001196870">
    <property type="component" value="Unassembled WGS sequence"/>
</dbReference>
<feature type="transmembrane region" description="Helical" evidence="14">
    <location>
        <begin position="76"/>
        <end position="99"/>
    </location>
</feature>
<comment type="caution">
    <text evidence="15">The sequence shown here is derived from an EMBL/GenBank/DDBJ whole genome shotgun (WGS) entry which is preliminary data.</text>
</comment>
<evidence type="ECO:0000256" key="5">
    <source>
        <dbReference type="ARBA" id="ARBA00020076"/>
    </source>
</evidence>
<keyword evidence="10" id="KW-0408">Iron</keyword>
<accession>A0ABS5F3R9</accession>
<evidence type="ECO:0000256" key="13">
    <source>
        <dbReference type="SAM" id="MobiDB-lite"/>
    </source>
</evidence>
<evidence type="ECO:0000256" key="7">
    <source>
        <dbReference type="ARBA" id="ARBA00022692"/>
    </source>
</evidence>
<keyword evidence="7 14" id="KW-0812">Transmembrane</keyword>
<dbReference type="SUPFAM" id="SSF81343">
    <property type="entry name" value="Fumarate reductase respiratory complex transmembrane subunits"/>
    <property type="match status" value="1"/>
</dbReference>
<dbReference type="NCBIfam" id="TIGR02970">
    <property type="entry name" value="succ_dehyd_cytB"/>
    <property type="match status" value="1"/>
</dbReference>
<name>A0ABS5F3R9_9PROT</name>
<comment type="similarity">
    <text evidence="4">Belongs to the cytochrome b560 family.</text>
</comment>
<evidence type="ECO:0000256" key="6">
    <source>
        <dbReference type="ARBA" id="ARBA00022617"/>
    </source>
</evidence>
<dbReference type="RefSeq" id="WP_211855019.1">
    <property type="nucleotide sequence ID" value="NZ_JAAGBB010000032.1"/>
</dbReference>
<reference evidence="16" key="1">
    <citation type="journal article" date="2021" name="Syst. Appl. Microbiol.">
        <title>Roseomonas hellenica sp. nov., isolated from roots of wild-growing Alkanna tinctoria.</title>
        <authorList>
            <person name="Rat A."/>
            <person name="Naranjo H.D."/>
            <person name="Lebbe L."/>
            <person name="Cnockaert M."/>
            <person name="Krigas N."/>
            <person name="Grigoriadou K."/>
            <person name="Maloupa E."/>
            <person name="Willems A."/>
        </authorList>
    </citation>
    <scope>NUCLEOTIDE SEQUENCE [LARGE SCALE GENOMIC DNA]</scope>
    <source>
        <strain evidence="16">LMG 31523</strain>
    </source>
</reference>
<evidence type="ECO:0000313" key="15">
    <source>
        <dbReference type="EMBL" id="MBR0667236.1"/>
    </source>
</evidence>
<comment type="function">
    <text evidence="2">Membrane-anchoring subunit of succinate dehydrogenase (SDH).</text>
</comment>
<keyword evidence="16" id="KW-1185">Reference proteome</keyword>
<evidence type="ECO:0000256" key="2">
    <source>
        <dbReference type="ARBA" id="ARBA00004050"/>
    </source>
</evidence>
<dbReference type="PANTHER" id="PTHR10978:SF5">
    <property type="entry name" value="SUCCINATE DEHYDROGENASE CYTOCHROME B560 SUBUNIT, MITOCHONDRIAL"/>
    <property type="match status" value="1"/>
</dbReference>
<feature type="region of interest" description="Disordered" evidence="13">
    <location>
        <begin position="1"/>
        <end position="24"/>
    </location>
</feature>
<dbReference type="InterPro" id="IPR000701">
    <property type="entry name" value="SuccDH_FuR_B_TM-su"/>
</dbReference>
<evidence type="ECO:0000256" key="4">
    <source>
        <dbReference type="ARBA" id="ARBA00007244"/>
    </source>
</evidence>
<dbReference type="PIRSF" id="PIRSF000178">
    <property type="entry name" value="SDH_cyt_b560"/>
    <property type="match status" value="1"/>
</dbReference>
<comment type="cofactor">
    <cofactor evidence="1">
        <name>heme</name>
        <dbReference type="ChEBI" id="CHEBI:30413"/>
    </cofactor>
</comment>
<dbReference type="CDD" id="cd03499">
    <property type="entry name" value="SQR_TypeC_SdhC"/>
    <property type="match status" value="1"/>
</dbReference>
<dbReference type="PANTHER" id="PTHR10978">
    <property type="entry name" value="SUCCINATE DEHYDROGENASE CYTOCHROME B560 SUBUNIT"/>
    <property type="match status" value="1"/>
</dbReference>
<evidence type="ECO:0000256" key="8">
    <source>
        <dbReference type="ARBA" id="ARBA00022723"/>
    </source>
</evidence>
<proteinExistence type="inferred from homology"/>
<dbReference type="InterPro" id="IPR018495">
    <property type="entry name" value="Succ_DH_cyt_bsu_CS"/>
</dbReference>
<dbReference type="PROSITE" id="PS01001">
    <property type="entry name" value="SDH_CYT_2"/>
    <property type="match status" value="1"/>
</dbReference>
<evidence type="ECO:0000256" key="12">
    <source>
        <dbReference type="ARBA" id="ARBA00025912"/>
    </source>
</evidence>
<comment type="subunit">
    <text evidence="12">Part of an enzyme complex containing four subunits: a flavoprotein, an iron-sulfur protein, plus two membrane-anchoring proteins, SdhC and SdhD. The complex can form homotrimers.</text>
</comment>
<dbReference type="EMBL" id="JAAGBB010000032">
    <property type="protein sequence ID" value="MBR0667236.1"/>
    <property type="molecule type" value="Genomic_DNA"/>
</dbReference>
<comment type="subcellular location">
    <subcellularLocation>
        <location evidence="3">Membrane</location>
        <topology evidence="3">Multi-pass membrane protein</topology>
    </subcellularLocation>
</comment>
<gene>
    <name evidence="15" type="primary">sdhC</name>
    <name evidence="15" type="ORF">GXW71_22955</name>
</gene>
<protein>
    <recommendedName>
        <fullName evidence="5">Succinate dehydrogenase cytochrome b556 subunit</fullName>
    </recommendedName>
</protein>
<evidence type="ECO:0000256" key="14">
    <source>
        <dbReference type="SAM" id="Phobius"/>
    </source>
</evidence>
<feature type="transmembrane region" description="Helical" evidence="14">
    <location>
        <begin position="127"/>
        <end position="147"/>
    </location>
</feature>
<dbReference type="InterPro" id="IPR034804">
    <property type="entry name" value="SQR/QFR_C/D"/>
</dbReference>
<evidence type="ECO:0000256" key="3">
    <source>
        <dbReference type="ARBA" id="ARBA00004141"/>
    </source>
</evidence>